<feature type="compositionally biased region" description="Basic and acidic residues" evidence="1">
    <location>
        <begin position="8"/>
        <end position="51"/>
    </location>
</feature>
<feature type="region of interest" description="Disordered" evidence="1">
    <location>
        <begin position="1"/>
        <end position="160"/>
    </location>
</feature>
<accession>A0ABQ4CTG2</accession>
<keyword evidence="4" id="KW-1185">Reference proteome</keyword>
<evidence type="ECO:0000313" key="3">
    <source>
        <dbReference type="EMBL" id="GIF74571.1"/>
    </source>
</evidence>
<sequence>MVKIPSFARRERSADVDDNRTANDETVVRERTTDRPVDDRADGPVRADGAERATLFGRWADRDRTRAAEPPTGRATPVAPVSPSAPPADRTAGSTAGPSAPPAGSAAPYAGSTAGPNAPTPAERRLAGTDLTDDTRPTEPVTDEDARPEPTPDVPVGPRPRTSVMATLSLILGVAGAFLVLSGALAGYGIAVGAIGFLLAVAAFPATRKRHVAGKLDATLGLLIGGAAVVIGVLAFTGSFTWPTTDADWVERLREWLDSQFVDRF</sequence>
<protein>
    <recommendedName>
        <fullName evidence="5">Thrombospondin</fullName>
    </recommendedName>
</protein>
<feature type="transmembrane region" description="Helical" evidence="2">
    <location>
        <begin position="218"/>
        <end position="242"/>
    </location>
</feature>
<keyword evidence="2" id="KW-0472">Membrane</keyword>
<keyword evidence="2" id="KW-0812">Transmembrane</keyword>
<feature type="compositionally biased region" description="Basic and acidic residues" evidence="1">
    <location>
        <begin position="122"/>
        <end position="137"/>
    </location>
</feature>
<feature type="compositionally biased region" description="Low complexity" evidence="1">
    <location>
        <begin position="77"/>
        <end position="116"/>
    </location>
</feature>
<reference evidence="3 4" key="1">
    <citation type="submission" date="2021-01" db="EMBL/GenBank/DDBJ databases">
        <title>Whole genome shotgun sequence of Asanoa siamensis NBRC 107932.</title>
        <authorList>
            <person name="Komaki H."/>
            <person name="Tamura T."/>
        </authorList>
    </citation>
    <scope>NUCLEOTIDE SEQUENCE [LARGE SCALE GENOMIC DNA]</scope>
    <source>
        <strain evidence="3 4">NBRC 107932</strain>
    </source>
</reference>
<evidence type="ECO:0008006" key="5">
    <source>
        <dbReference type="Google" id="ProtNLM"/>
    </source>
</evidence>
<evidence type="ECO:0000313" key="4">
    <source>
        <dbReference type="Proteomes" id="UP000604117"/>
    </source>
</evidence>
<dbReference type="EMBL" id="BONE01000032">
    <property type="protein sequence ID" value="GIF74571.1"/>
    <property type="molecule type" value="Genomic_DNA"/>
</dbReference>
<feature type="transmembrane region" description="Helical" evidence="2">
    <location>
        <begin position="187"/>
        <end position="206"/>
    </location>
</feature>
<organism evidence="3 4">
    <name type="scientific">Asanoa siamensis</name>
    <dbReference type="NCBI Taxonomy" id="926357"/>
    <lineage>
        <taxon>Bacteria</taxon>
        <taxon>Bacillati</taxon>
        <taxon>Actinomycetota</taxon>
        <taxon>Actinomycetes</taxon>
        <taxon>Micromonosporales</taxon>
        <taxon>Micromonosporaceae</taxon>
        <taxon>Asanoa</taxon>
    </lineage>
</organism>
<evidence type="ECO:0000256" key="1">
    <source>
        <dbReference type="SAM" id="MobiDB-lite"/>
    </source>
</evidence>
<dbReference type="Proteomes" id="UP000604117">
    <property type="component" value="Unassembled WGS sequence"/>
</dbReference>
<evidence type="ECO:0000256" key="2">
    <source>
        <dbReference type="SAM" id="Phobius"/>
    </source>
</evidence>
<proteinExistence type="predicted"/>
<feature type="transmembrane region" description="Helical" evidence="2">
    <location>
        <begin position="164"/>
        <end position="181"/>
    </location>
</feature>
<keyword evidence="2" id="KW-1133">Transmembrane helix</keyword>
<gene>
    <name evidence="3" type="ORF">Asi02nite_40890</name>
</gene>
<name>A0ABQ4CTG2_9ACTN</name>
<dbReference type="RefSeq" id="WP_203715219.1">
    <property type="nucleotide sequence ID" value="NZ_BONE01000032.1"/>
</dbReference>
<comment type="caution">
    <text evidence="3">The sequence shown here is derived from an EMBL/GenBank/DDBJ whole genome shotgun (WGS) entry which is preliminary data.</text>
</comment>